<dbReference type="EC" id="2.7.1.26" evidence="15"/>
<comment type="pathway">
    <text evidence="3 15">Cofactor biosynthesis; FMN biosynthesis; FMN from riboflavin (ATP route): step 1/1.</text>
</comment>
<dbReference type="CDD" id="cd02064">
    <property type="entry name" value="FAD_synthetase_N"/>
    <property type="match status" value="1"/>
</dbReference>
<dbReference type="PANTHER" id="PTHR22749">
    <property type="entry name" value="RIBOFLAVIN KINASE/FMN ADENYLYLTRANSFERASE"/>
    <property type="match status" value="1"/>
</dbReference>
<dbReference type="Proteomes" id="UP000315842">
    <property type="component" value="Unassembled WGS sequence"/>
</dbReference>
<keyword evidence="12" id="KW-0511">Multifunctional enzyme</keyword>
<dbReference type="GO" id="GO:0008531">
    <property type="term" value="F:riboflavin kinase activity"/>
    <property type="evidence" value="ECO:0007669"/>
    <property type="project" value="UniProtKB-UniRule"/>
</dbReference>
<keyword evidence="10 15" id="KW-0274">FAD</keyword>
<keyword evidence="5 15" id="KW-0288">FMN</keyword>
<dbReference type="Pfam" id="PF01687">
    <property type="entry name" value="Flavokinase"/>
    <property type="match status" value="1"/>
</dbReference>
<keyword evidence="7 15" id="KW-0548">Nucleotidyltransferase</keyword>
<keyword evidence="8 15" id="KW-0547">Nucleotide-binding</keyword>
<evidence type="ECO:0000256" key="13">
    <source>
        <dbReference type="ARBA" id="ARBA00047880"/>
    </source>
</evidence>
<keyword evidence="11 15" id="KW-0067">ATP-binding</keyword>
<accession>A0A4Y3KDQ9</accession>
<keyword evidence="9 15" id="KW-0418">Kinase</keyword>
<dbReference type="InterPro" id="IPR023465">
    <property type="entry name" value="Riboflavin_kinase_dom_sf"/>
</dbReference>
<evidence type="ECO:0000256" key="12">
    <source>
        <dbReference type="ARBA" id="ARBA00023268"/>
    </source>
</evidence>
<dbReference type="InterPro" id="IPR015865">
    <property type="entry name" value="Riboflavin_kinase_bac/euk"/>
</dbReference>
<dbReference type="GO" id="GO:0005524">
    <property type="term" value="F:ATP binding"/>
    <property type="evidence" value="ECO:0007669"/>
    <property type="project" value="UniProtKB-UniRule"/>
</dbReference>
<dbReference type="SMART" id="SM00904">
    <property type="entry name" value="Flavokinase"/>
    <property type="match status" value="1"/>
</dbReference>
<dbReference type="InterPro" id="IPR015864">
    <property type="entry name" value="FAD_synthase"/>
</dbReference>
<comment type="catalytic activity">
    <reaction evidence="14 15">
        <text>FMN + ATP + H(+) = FAD + diphosphate</text>
        <dbReference type="Rhea" id="RHEA:17237"/>
        <dbReference type="ChEBI" id="CHEBI:15378"/>
        <dbReference type="ChEBI" id="CHEBI:30616"/>
        <dbReference type="ChEBI" id="CHEBI:33019"/>
        <dbReference type="ChEBI" id="CHEBI:57692"/>
        <dbReference type="ChEBI" id="CHEBI:58210"/>
        <dbReference type="EC" id="2.7.7.2"/>
    </reaction>
</comment>
<organism evidence="17 18">
    <name type="scientific">Cellulomonas uda</name>
    <dbReference type="NCBI Taxonomy" id="1714"/>
    <lineage>
        <taxon>Bacteria</taxon>
        <taxon>Bacillati</taxon>
        <taxon>Actinomycetota</taxon>
        <taxon>Actinomycetes</taxon>
        <taxon>Micrococcales</taxon>
        <taxon>Cellulomonadaceae</taxon>
        <taxon>Cellulomonas</taxon>
    </lineage>
</organism>
<evidence type="ECO:0000256" key="5">
    <source>
        <dbReference type="ARBA" id="ARBA00022643"/>
    </source>
</evidence>
<evidence type="ECO:0000259" key="16">
    <source>
        <dbReference type="SMART" id="SM00904"/>
    </source>
</evidence>
<dbReference type="PIRSF" id="PIRSF004491">
    <property type="entry name" value="FAD_Synth"/>
    <property type="match status" value="1"/>
</dbReference>
<comment type="caution">
    <text evidence="17">The sequence shown here is derived from an EMBL/GenBank/DDBJ whole genome shotgun (WGS) entry which is preliminary data.</text>
</comment>
<dbReference type="GO" id="GO:0006747">
    <property type="term" value="P:FAD biosynthetic process"/>
    <property type="evidence" value="ECO:0007669"/>
    <property type="project" value="UniProtKB-UniRule"/>
</dbReference>
<dbReference type="NCBIfam" id="NF004160">
    <property type="entry name" value="PRK05627.1-3"/>
    <property type="match status" value="1"/>
</dbReference>
<keyword evidence="4 15" id="KW-0285">Flavoprotein</keyword>
<proteinExistence type="inferred from homology"/>
<dbReference type="FunFam" id="3.40.50.620:FF:000021">
    <property type="entry name" value="Riboflavin biosynthesis protein"/>
    <property type="match status" value="1"/>
</dbReference>
<evidence type="ECO:0000256" key="3">
    <source>
        <dbReference type="ARBA" id="ARBA00005201"/>
    </source>
</evidence>
<evidence type="ECO:0000256" key="10">
    <source>
        <dbReference type="ARBA" id="ARBA00022827"/>
    </source>
</evidence>
<evidence type="ECO:0000256" key="15">
    <source>
        <dbReference type="PIRNR" id="PIRNR004491"/>
    </source>
</evidence>
<protein>
    <recommendedName>
        <fullName evidence="15">Riboflavin biosynthesis protein</fullName>
    </recommendedName>
    <domain>
        <recommendedName>
            <fullName evidence="15">Riboflavin kinase</fullName>
            <ecNumber evidence="15">2.7.1.26</ecNumber>
        </recommendedName>
        <alternativeName>
            <fullName evidence="15">Flavokinase</fullName>
        </alternativeName>
    </domain>
    <domain>
        <recommendedName>
            <fullName evidence="15">FMN adenylyltransferase</fullName>
            <ecNumber evidence="15">2.7.7.2</ecNumber>
        </recommendedName>
        <alternativeName>
            <fullName evidence="15">FAD pyrophosphorylase</fullName>
        </alternativeName>
        <alternativeName>
            <fullName evidence="15">FAD synthase</fullName>
        </alternativeName>
    </domain>
</protein>
<dbReference type="EC" id="2.7.7.2" evidence="15"/>
<dbReference type="InterPro" id="IPR014729">
    <property type="entry name" value="Rossmann-like_a/b/a_fold"/>
</dbReference>
<comment type="similarity">
    <text evidence="15">Belongs to the ribF family.</text>
</comment>
<evidence type="ECO:0000256" key="11">
    <source>
        <dbReference type="ARBA" id="ARBA00022840"/>
    </source>
</evidence>
<dbReference type="NCBIfam" id="TIGR00083">
    <property type="entry name" value="ribF"/>
    <property type="match status" value="1"/>
</dbReference>
<gene>
    <name evidence="17" type="ORF">CUD01_22300</name>
</gene>
<comment type="function">
    <text evidence="1">Catalyzes the phosphorylation of riboflavin to FMN followed by the adenylation of FMN to FAD.</text>
</comment>
<dbReference type="UniPathway" id="UPA00276">
    <property type="reaction ID" value="UER00406"/>
</dbReference>
<comment type="pathway">
    <text evidence="2 15">Cofactor biosynthesis; FAD biosynthesis; FAD from FMN: step 1/1.</text>
</comment>
<keyword evidence="18" id="KW-1185">Reference proteome</keyword>
<evidence type="ECO:0000256" key="4">
    <source>
        <dbReference type="ARBA" id="ARBA00022630"/>
    </source>
</evidence>
<dbReference type="AlphaFoldDB" id="A0A4Y3KDQ9"/>
<dbReference type="EMBL" id="BJLP01000038">
    <property type="protein sequence ID" value="GEA81786.1"/>
    <property type="molecule type" value="Genomic_DNA"/>
</dbReference>
<evidence type="ECO:0000256" key="1">
    <source>
        <dbReference type="ARBA" id="ARBA00002121"/>
    </source>
</evidence>
<dbReference type="Gene3D" id="3.40.50.620">
    <property type="entry name" value="HUPs"/>
    <property type="match status" value="1"/>
</dbReference>
<keyword evidence="6 15" id="KW-0808">Transferase</keyword>
<dbReference type="SUPFAM" id="SSF52374">
    <property type="entry name" value="Nucleotidylyl transferase"/>
    <property type="match status" value="1"/>
</dbReference>
<reference evidence="17 18" key="1">
    <citation type="submission" date="2019-06" db="EMBL/GenBank/DDBJ databases">
        <title>Whole genome shotgun sequence of Cellulomonas uda NBRC 3747.</title>
        <authorList>
            <person name="Hosoyama A."/>
            <person name="Uohara A."/>
            <person name="Ohji S."/>
            <person name="Ichikawa N."/>
        </authorList>
    </citation>
    <scope>NUCLEOTIDE SEQUENCE [LARGE SCALE GENOMIC DNA]</scope>
    <source>
        <strain evidence="17 18">NBRC 3747</strain>
    </source>
</reference>
<evidence type="ECO:0000256" key="7">
    <source>
        <dbReference type="ARBA" id="ARBA00022695"/>
    </source>
</evidence>
<feature type="domain" description="Riboflavin kinase" evidence="16">
    <location>
        <begin position="194"/>
        <end position="328"/>
    </location>
</feature>
<evidence type="ECO:0000256" key="2">
    <source>
        <dbReference type="ARBA" id="ARBA00004726"/>
    </source>
</evidence>
<dbReference type="RefSeq" id="WP_141321153.1">
    <property type="nucleotide sequence ID" value="NZ_BJLP01000038.1"/>
</dbReference>
<dbReference type="GO" id="GO:0009231">
    <property type="term" value="P:riboflavin biosynthetic process"/>
    <property type="evidence" value="ECO:0007669"/>
    <property type="project" value="InterPro"/>
</dbReference>
<evidence type="ECO:0000256" key="6">
    <source>
        <dbReference type="ARBA" id="ARBA00022679"/>
    </source>
</evidence>
<dbReference type="UniPathway" id="UPA00277">
    <property type="reaction ID" value="UER00407"/>
</dbReference>
<dbReference type="Gene3D" id="2.40.30.30">
    <property type="entry name" value="Riboflavin kinase-like"/>
    <property type="match status" value="1"/>
</dbReference>
<evidence type="ECO:0000256" key="8">
    <source>
        <dbReference type="ARBA" id="ARBA00022741"/>
    </source>
</evidence>
<dbReference type="InterPro" id="IPR023468">
    <property type="entry name" value="Riboflavin_kinase"/>
</dbReference>
<dbReference type="InterPro" id="IPR002606">
    <property type="entry name" value="Riboflavin_kinase_bac"/>
</dbReference>
<evidence type="ECO:0000313" key="18">
    <source>
        <dbReference type="Proteomes" id="UP000315842"/>
    </source>
</evidence>
<evidence type="ECO:0000313" key="17">
    <source>
        <dbReference type="EMBL" id="GEA81786.1"/>
    </source>
</evidence>
<dbReference type="SUPFAM" id="SSF82114">
    <property type="entry name" value="Riboflavin kinase-like"/>
    <property type="match status" value="1"/>
</dbReference>
<evidence type="ECO:0000256" key="9">
    <source>
        <dbReference type="ARBA" id="ARBA00022777"/>
    </source>
</evidence>
<dbReference type="PANTHER" id="PTHR22749:SF6">
    <property type="entry name" value="RIBOFLAVIN KINASE"/>
    <property type="match status" value="1"/>
</dbReference>
<dbReference type="FunFam" id="2.40.30.30:FF:000003">
    <property type="entry name" value="Riboflavin biosynthesis protein"/>
    <property type="match status" value="1"/>
</dbReference>
<dbReference type="GO" id="GO:0003919">
    <property type="term" value="F:FMN adenylyltransferase activity"/>
    <property type="evidence" value="ECO:0007669"/>
    <property type="project" value="UniProtKB-UniRule"/>
</dbReference>
<comment type="catalytic activity">
    <reaction evidence="13 15">
        <text>riboflavin + ATP = FMN + ADP + H(+)</text>
        <dbReference type="Rhea" id="RHEA:14357"/>
        <dbReference type="ChEBI" id="CHEBI:15378"/>
        <dbReference type="ChEBI" id="CHEBI:30616"/>
        <dbReference type="ChEBI" id="CHEBI:57986"/>
        <dbReference type="ChEBI" id="CHEBI:58210"/>
        <dbReference type="ChEBI" id="CHEBI:456216"/>
        <dbReference type="EC" id="2.7.1.26"/>
    </reaction>
</comment>
<dbReference type="GO" id="GO:0009398">
    <property type="term" value="P:FMN biosynthetic process"/>
    <property type="evidence" value="ECO:0007669"/>
    <property type="project" value="UniProtKB-UniRule"/>
</dbReference>
<name>A0A4Y3KDQ9_CELUD</name>
<sequence>MHRWSDLADVPADVGPTVVTLGNFDGVHRGHANVLRRMAADARARGWSAVAVTFTPHPLQVHRPDDAPPLLTGDEDRLDLLEATGLDAVLLLPYSLQFARQSPEEFVRTYLVDGLHARTVVVGRDVRFGWQNSGDLSTMVDLGRRHGFDVEVIDDITPDDGGPADDASGGARRWSSTWVREALAAGDVEQASLVLGRPHRLRGIVVHGDARGRELGFPTANLAQDAVGMVPADGVYAGWLRRTRRADGTPVDEVRLPAAVSIGTNPTFDGVQRRVEAYVLDRTDLDLYDDEVVLDLVARLRPTLRFSSVDELLDQMHADVERVREVLAADD</sequence>
<evidence type="ECO:0000256" key="14">
    <source>
        <dbReference type="ARBA" id="ARBA00049494"/>
    </source>
</evidence>
<dbReference type="Pfam" id="PF06574">
    <property type="entry name" value="FAD_syn"/>
    <property type="match status" value="1"/>
</dbReference>